<feature type="compositionally biased region" description="Basic and acidic residues" evidence="1">
    <location>
        <begin position="156"/>
        <end position="168"/>
    </location>
</feature>
<feature type="region of interest" description="Disordered" evidence="1">
    <location>
        <begin position="123"/>
        <end position="173"/>
    </location>
</feature>
<dbReference type="Proteomes" id="UP000799766">
    <property type="component" value="Unassembled WGS sequence"/>
</dbReference>
<dbReference type="AlphaFoldDB" id="A0A6A6NXQ2"/>
<keyword evidence="3" id="KW-1185">Reference proteome</keyword>
<evidence type="ECO:0000313" key="3">
    <source>
        <dbReference type="Proteomes" id="UP000799766"/>
    </source>
</evidence>
<accession>A0A6A6NXQ2</accession>
<protein>
    <submittedName>
        <fullName evidence="2">Uncharacterized protein</fullName>
    </submittedName>
</protein>
<organism evidence="2 3">
    <name type="scientific">Lineolata rhizophorae</name>
    <dbReference type="NCBI Taxonomy" id="578093"/>
    <lineage>
        <taxon>Eukaryota</taxon>
        <taxon>Fungi</taxon>
        <taxon>Dikarya</taxon>
        <taxon>Ascomycota</taxon>
        <taxon>Pezizomycotina</taxon>
        <taxon>Dothideomycetes</taxon>
        <taxon>Dothideomycetes incertae sedis</taxon>
        <taxon>Lineolatales</taxon>
        <taxon>Lineolataceae</taxon>
        <taxon>Lineolata</taxon>
    </lineage>
</organism>
<reference evidence="2" key="1">
    <citation type="journal article" date="2020" name="Stud. Mycol.">
        <title>101 Dothideomycetes genomes: a test case for predicting lifestyles and emergence of pathogens.</title>
        <authorList>
            <person name="Haridas S."/>
            <person name="Albert R."/>
            <person name="Binder M."/>
            <person name="Bloem J."/>
            <person name="Labutti K."/>
            <person name="Salamov A."/>
            <person name="Andreopoulos B."/>
            <person name="Baker S."/>
            <person name="Barry K."/>
            <person name="Bills G."/>
            <person name="Bluhm B."/>
            <person name="Cannon C."/>
            <person name="Castanera R."/>
            <person name="Culley D."/>
            <person name="Daum C."/>
            <person name="Ezra D."/>
            <person name="Gonzalez J."/>
            <person name="Henrissat B."/>
            <person name="Kuo A."/>
            <person name="Liang C."/>
            <person name="Lipzen A."/>
            <person name="Lutzoni F."/>
            <person name="Magnuson J."/>
            <person name="Mondo S."/>
            <person name="Nolan M."/>
            <person name="Ohm R."/>
            <person name="Pangilinan J."/>
            <person name="Park H.-J."/>
            <person name="Ramirez L."/>
            <person name="Alfaro M."/>
            <person name="Sun H."/>
            <person name="Tritt A."/>
            <person name="Yoshinaga Y."/>
            <person name="Zwiers L.-H."/>
            <person name="Turgeon B."/>
            <person name="Goodwin S."/>
            <person name="Spatafora J."/>
            <person name="Crous P."/>
            <person name="Grigoriev I."/>
        </authorList>
    </citation>
    <scope>NUCLEOTIDE SEQUENCE</scope>
    <source>
        <strain evidence="2">ATCC 16933</strain>
    </source>
</reference>
<sequence>MAKLSSWREVGKDEAIPQIRKEQTISTACFGAQRRQCTHRSWCGLSNPEGPGKHGLLLARGSDRSVSFGPRLQTSIRLSMMGSDHRRIWLHLKTQNNSTWTTGRPRNGSRYWLTASSVSPALHPHHGGRSGAAAERCASTPQNRRALASHGAAVRAGREPLRSRDTLGEARLTPTSLSRGADLVRWK</sequence>
<name>A0A6A6NXQ2_9PEZI</name>
<gene>
    <name evidence="2" type="ORF">BDY21DRAFT_59144</name>
</gene>
<evidence type="ECO:0000313" key="2">
    <source>
        <dbReference type="EMBL" id="KAF2456257.1"/>
    </source>
</evidence>
<proteinExistence type="predicted"/>
<dbReference type="EMBL" id="MU001684">
    <property type="protein sequence ID" value="KAF2456257.1"/>
    <property type="molecule type" value="Genomic_DNA"/>
</dbReference>
<evidence type="ECO:0000256" key="1">
    <source>
        <dbReference type="SAM" id="MobiDB-lite"/>
    </source>
</evidence>